<dbReference type="PANTHER" id="PTHR43877">
    <property type="entry name" value="AMINOALKYLPHOSPHONATE N-ACETYLTRANSFERASE-RELATED-RELATED"/>
    <property type="match status" value="1"/>
</dbReference>
<dbReference type="STRING" id="1117702.AQZ52_17125"/>
<dbReference type="EMBL" id="LLZS01000009">
    <property type="protein sequence ID" value="KUR70525.1"/>
    <property type="molecule type" value="Genomic_DNA"/>
</dbReference>
<comment type="caution">
    <text evidence="4">The sequence shown here is derived from an EMBL/GenBank/DDBJ whole genome shotgun (WGS) entry which is preliminary data.</text>
</comment>
<dbReference type="RefSeq" id="WP_067913776.1">
    <property type="nucleotide sequence ID" value="NZ_KQ954246.1"/>
</dbReference>
<keyword evidence="5" id="KW-1185">Reference proteome</keyword>
<accession>A0A117UTE9</accession>
<name>A0A117UTE9_9SPHN</name>
<evidence type="ECO:0000256" key="1">
    <source>
        <dbReference type="ARBA" id="ARBA00022679"/>
    </source>
</evidence>
<proteinExistence type="predicted"/>
<evidence type="ECO:0000313" key="4">
    <source>
        <dbReference type="EMBL" id="KUR70525.1"/>
    </source>
</evidence>
<dbReference type="InterPro" id="IPR050832">
    <property type="entry name" value="Bact_Acetyltransf"/>
</dbReference>
<feature type="domain" description="N-acetyltransferase" evidence="3">
    <location>
        <begin position="4"/>
        <end position="172"/>
    </location>
</feature>
<evidence type="ECO:0000259" key="3">
    <source>
        <dbReference type="PROSITE" id="PS51186"/>
    </source>
</evidence>
<organism evidence="4 5">
    <name type="scientific">Novosphingobium fuchskuhlense</name>
    <dbReference type="NCBI Taxonomy" id="1117702"/>
    <lineage>
        <taxon>Bacteria</taxon>
        <taxon>Pseudomonadati</taxon>
        <taxon>Pseudomonadota</taxon>
        <taxon>Alphaproteobacteria</taxon>
        <taxon>Sphingomonadales</taxon>
        <taxon>Sphingomonadaceae</taxon>
        <taxon>Novosphingobium</taxon>
    </lineage>
</organism>
<reference evidence="4 5" key="1">
    <citation type="submission" date="2015-10" db="EMBL/GenBank/DDBJ databases">
        <title>Draft genome sequence of Novosphingobium fuchskuhlense DSM 25065 isolated from a surface water sample of the southwest basin of Lake Grosse Fuchskuhle.</title>
        <authorList>
            <person name="Ruckert C."/>
            <person name="Winkler A."/>
            <person name="Glaeser J."/>
            <person name="Grossart H.-P."/>
            <person name="Kalinowski J."/>
            <person name="Glaeser S."/>
        </authorList>
    </citation>
    <scope>NUCLEOTIDE SEQUENCE [LARGE SCALE GENOMIC DNA]</scope>
    <source>
        <strain evidence="4 5">FNE08-7</strain>
    </source>
</reference>
<dbReference type="SUPFAM" id="SSF55729">
    <property type="entry name" value="Acyl-CoA N-acyltransferases (Nat)"/>
    <property type="match status" value="1"/>
</dbReference>
<gene>
    <name evidence="4" type="ORF">AQZ52_17125</name>
</gene>
<dbReference type="AlphaFoldDB" id="A0A117UTE9"/>
<dbReference type="Proteomes" id="UP000058012">
    <property type="component" value="Unassembled WGS sequence"/>
</dbReference>
<evidence type="ECO:0000256" key="2">
    <source>
        <dbReference type="ARBA" id="ARBA00023315"/>
    </source>
</evidence>
<dbReference type="CDD" id="cd04301">
    <property type="entry name" value="NAT_SF"/>
    <property type="match status" value="1"/>
</dbReference>
<sequence>METLTIRLAIPADAPAIAAVHCANWRDVYADVLDPAYLAGPIEEDRRELWQDRLASPSRWQSVLVADLPGGGLAGFICLYRDEDARWGSLVDNLHVVPGLRGRSIGRQLLRAGAQAMLMGKASAPGLHLWVFEGNIAARQFYARLGGREVERCLETELPTPPETFILRVFWPDLAMLGA</sequence>
<protein>
    <recommendedName>
        <fullName evidence="3">N-acetyltransferase domain-containing protein</fullName>
    </recommendedName>
</protein>
<dbReference type="InterPro" id="IPR000182">
    <property type="entry name" value="GNAT_dom"/>
</dbReference>
<keyword evidence="1" id="KW-0808">Transferase</keyword>
<dbReference type="InterPro" id="IPR016181">
    <property type="entry name" value="Acyl_CoA_acyltransferase"/>
</dbReference>
<dbReference type="GO" id="GO:0016747">
    <property type="term" value="F:acyltransferase activity, transferring groups other than amino-acyl groups"/>
    <property type="evidence" value="ECO:0007669"/>
    <property type="project" value="InterPro"/>
</dbReference>
<evidence type="ECO:0000313" key="5">
    <source>
        <dbReference type="Proteomes" id="UP000058012"/>
    </source>
</evidence>
<dbReference type="Gene3D" id="3.40.630.30">
    <property type="match status" value="1"/>
</dbReference>
<keyword evidence="2" id="KW-0012">Acyltransferase</keyword>
<dbReference type="OrthoDB" id="9805924at2"/>
<dbReference type="Pfam" id="PF00583">
    <property type="entry name" value="Acetyltransf_1"/>
    <property type="match status" value="1"/>
</dbReference>
<dbReference type="PROSITE" id="PS51186">
    <property type="entry name" value="GNAT"/>
    <property type="match status" value="1"/>
</dbReference>